<reference evidence="2 3" key="1">
    <citation type="submission" date="2020-07" db="EMBL/GenBank/DDBJ databases">
        <title>Sequencing the genomes of 1000 actinobacteria strains.</title>
        <authorList>
            <person name="Klenk H.-P."/>
        </authorList>
    </citation>
    <scope>NUCLEOTIDE SEQUENCE [LARGE SCALE GENOMIC DNA]</scope>
    <source>
        <strain evidence="2 3">DSM 18448</strain>
    </source>
</reference>
<gene>
    <name evidence="2" type="ORF">F4554_004683</name>
</gene>
<feature type="region of interest" description="Disordered" evidence="1">
    <location>
        <begin position="227"/>
        <end position="246"/>
    </location>
</feature>
<evidence type="ECO:0000256" key="1">
    <source>
        <dbReference type="SAM" id="MobiDB-lite"/>
    </source>
</evidence>
<keyword evidence="3" id="KW-1185">Reference proteome</keyword>
<dbReference type="Gene3D" id="2.60.120.620">
    <property type="entry name" value="q2cbj1_9rhob like domain"/>
    <property type="match status" value="1"/>
</dbReference>
<keyword evidence="2" id="KW-0560">Oxidoreductase</keyword>
<dbReference type="PANTHER" id="PTHR20883">
    <property type="entry name" value="PHYTANOYL-COA DIOXYGENASE DOMAIN CONTAINING 1"/>
    <property type="match status" value="1"/>
</dbReference>
<evidence type="ECO:0000313" key="3">
    <source>
        <dbReference type="Proteomes" id="UP000579605"/>
    </source>
</evidence>
<evidence type="ECO:0000313" key="2">
    <source>
        <dbReference type="EMBL" id="NYH92045.1"/>
    </source>
</evidence>
<accession>A0A852ZIT5</accession>
<dbReference type="EMBL" id="JACBZH010000001">
    <property type="protein sequence ID" value="NYH92045.1"/>
    <property type="molecule type" value="Genomic_DNA"/>
</dbReference>
<dbReference type="RefSeq" id="WP_179789514.1">
    <property type="nucleotide sequence ID" value="NZ_BAAARR010000001.1"/>
</dbReference>
<comment type="caution">
    <text evidence="2">The sequence shown here is derived from an EMBL/GenBank/DDBJ whole genome shotgun (WGS) entry which is preliminary data.</text>
</comment>
<dbReference type="AlphaFoldDB" id="A0A852ZIT5"/>
<sequence length="246" mass="26819">MAAARQVVGEHAGRDGFFLVEDLVGADDCARYAARLNEYASGRRAAPDGIRLQREPALDRSGEVRPDGGDIRKVDGLFHDDLLHGLITSEQVQHFVRALVGEPPRLFRATALMKPAAVGSEKGQHQDSPYWPIEPMSLWSCWIPFDDATLDNGCLTVVPGSHRRGALPHVQTQDDFVVPAEHYDPAALVPVPMRRGSALFFHSLLLHGSAANTSGDPRRAVTMSYVGPGHRYTGTPPAPEYPAVTR</sequence>
<proteinExistence type="predicted"/>
<dbReference type="SUPFAM" id="SSF51197">
    <property type="entry name" value="Clavaminate synthase-like"/>
    <property type="match status" value="1"/>
</dbReference>
<keyword evidence="2" id="KW-0223">Dioxygenase</keyword>
<name>A0A852ZIT5_9ACTN</name>
<dbReference type="Pfam" id="PF05721">
    <property type="entry name" value="PhyH"/>
    <property type="match status" value="1"/>
</dbReference>
<dbReference type="InterPro" id="IPR008775">
    <property type="entry name" value="Phytyl_CoA_dOase-like"/>
</dbReference>
<dbReference type="GO" id="GO:0005506">
    <property type="term" value="F:iron ion binding"/>
    <property type="evidence" value="ECO:0007669"/>
    <property type="project" value="UniProtKB-ARBA"/>
</dbReference>
<dbReference type="GO" id="GO:0016706">
    <property type="term" value="F:2-oxoglutarate-dependent dioxygenase activity"/>
    <property type="evidence" value="ECO:0007669"/>
    <property type="project" value="UniProtKB-ARBA"/>
</dbReference>
<organism evidence="2 3">
    <name type="scientific">Actinopolymorpha rutila</name>
    <dbReference type="NCBI Taxonomy" id="446787"/>
    <lineage>
        <taxon>Bacteria</taxon>
        <taxon>Bacillati</taxon>
        <taxon>Actinomycetota</taxon>
        <taxon>Actinomycetes</taxon>
        <taxon>Propionibacteriales</taxon>
        <taxon>Actinopolymorphaceae</taxon>
        <taxon>Actinopolymorpha</taxon>
    </lineage>
</organism>
<protein>
    <submittedName>
        <fullName evidence="2">Ectoine hydroxylase-related dioxygenase (Phytanoyl-CoA dioxygenase family)</fullName>
    </submittedName>
</protein>
<dbReference type="Proteomes" id="UP000579605">
    <property type="component" value="Unassembled WGS sequence"/>
</dbReference>
<dbReference type="PANTHER" id="PTHR20883:SF48">
    <property type="entry name" value="ECTOINE DIOXYGENASE"/>
    <property type="match status" value="1"/>
</dbReference>